<feature type="domain" description="Peptidase A1" evidence="7">
    <location>
        <begin position="119"/>
        <end position="454"/>
    </location>
</feature>
<name>A0A8H8P2A1_9AGAM</name>
<evidence type="ECO:0000256" key="1">
    <source>
        <dbReference type="ARBA" id="ARBA00007447"/>
    </source>
</evidence>
<evidence type="ECO:0000256" key="4">
    <source>
        <dbReference type="ARBA" id="ARBA00022801"/>
    </source>
</evidence>
<evidence type="ECO:0000259" key="7">
    <source>
        <dbReference type="PROSITE" id="PS51767"/>
    </source>
</evidence>
<reference evidence="8" key="1">
    <citation type="submission" date="2020-05" db="EMBL/GenBank/DDBJ databases">
        <title>Evolutionary and genomic comparisons of hybrid uninucleate and nonhybrid Rhizoctonia fungi.</title>
        <authorList>
            <person name="Li C."/>
            <person name="Chen X."/>
        </authorList>
    </citation>
    <scope>NUCLEOTIDE SEQUENCE</scope>
    <source>
        <strain evidence="8">AG-1 IA</strain>
    </source>
</reference>
<keyword evidence="2 6" id="KW-0645">Protease</keyword>
<feature type="active site" evidence="5">
    <location>
        <position position="329"/>
    </location>
</feature>
<dbReference type="InterPro" id="IPR033121">
    <property type="entry name" value="PEPTIDASE_A1"/>
</dbReference>
<dbReference type="InterPro" id="IPR021109">
    <property type="entry name" value="Peptidase_aspartic_dom_sf"/>
</dbReference>
<dbReference type="PROSITE" id="PS51767">
    <property type="entry name" value="PEPTIDASE_A1"/>
    <property type="match status" value="2"/>
</dbReference>
<dbReference type="PANTHER" id="PTHR47966:SF1">
    <property type="entry name" value="ASPARTYL PROTEINASE"/>
    <property type="match status" value="1"/>
</dbReference>
<evidence type="ECO:0000313" key="8">
    <source>
        <dbReference type="EMBL" id="QRW22987.1"/>
    </source>
</evidence>
<dbReference type="InterPro" id="IPR001969">
    <property type="entry name" value="Aspartic_peptidase_AS"/>
</dbReference>
<dbReference type="AlphaFoldDB" id="A0A8H8P2A1"/>
<dbReference type="KEGG" id="rsx:RhiXN_08023"/>
<comment type="similarity">
    <text evidence="1 6">Belongs to the peptidase A1 family.</text>
</comment>
<dbReference type="GO" id="GO:0006508">
    <property type="term" value="P:proteolysis"/>
    <property type="evidence" value="ECO:0007669"/>
    <property type="project" value="UniProtKB-KW"/>
</dbReference>
<evidence type="ECO:0000256" key="2">
    <source>
        <dbReference type="ARBA" id="ARBA00022670"/>
    </source>
</evidence>
<dbReference type="InterPro" id="IPR001461">
    <property type="entry name" value="Aspartic_peptidase_A1"/>
</dbReference>
<evidence type="ECO:0000256" key="5">
    <source>
        <dbReference type="PIRSR" id="PIRSR601461-1"/>
    </source>
</evidence>
<dbReference type="PRINTS" id="PR00792">
    <property type="entry name" value="PEPSIN"/>
</dbReference>
<dbReference type="GeneID" id="67030302"/>
<organism evidence="8 9">
    <name type="scientific">Rhizoctonia solani</name>
    <dbReference type="NCBI Taxonomy" id="456999"/>
    <lineage>
        <taxon>Eukaryota</taxon>
        <taxon>Fungi</taxon>
        <taxon>Dikarya</taxon>
        <taxon>Basidiomycota</taxon>
        <taxon>Agaricomycotina</taxon>
        <taxon>Agaricomycetes</taxon>
        <taxon>Cantharellales</taxon>
        <taxon>Ceratobasidiaceae</taxon>
        <taxon>Rhizoctonia</taxon>
    </lineage>
</organism>
<dbReference type="SUPFAM" id="SSF50630">
    <property type="entry name" value="Acid proteases"/>
    <property type="match status" value="2"/>
</dbReference>
<evidence type="ECO:0000256" key="6">
    <source>
        <dbReference type="RuleBase" id="RU000454"/>
    </source>
</evidence>
<evidence type="ECO:0000256" key="3">
    <source>
        <dbReference type="ARBA" id="ARBA00022750"/>
    </source>
</evidence>
<accession>A0A8H8P2A1</accession>
<gene>
    <name evidence="8" type="ORF">RhiXN_08023</name>
</gene>
<protein>
    <submittedName>
        <fullName evidence="8">Aspartyl protease</fullName>
    </submittedName>
</protein>
<dbReference type="GO" id="GO:0004190">
    <property type="term" value="F:aspartic-type endopeptidase activity"/>
    <property type="evidence" value="ECO:0007669"/>
    <property type="project" value="UniProtKB-KW"/>
</dbReference>
<dbReference type="PANTHER" id="PTHR47966">
    <property type="entry name" value="BETA-SITE APP-CLEAVING ENZYME, ISOFORM A-RELATED"/>
    <property type="match status" value="1"/>
</dbReference>
<keyword evidence="4 6" id="KW-0378">Hydrolase</keyword>
<evidence type="ECO:0000313" key="9">
    <source>
        <dbReference type="Proteomes" id="UP000650533"/>
    </source>
</evidence>
<feature type="domain" description="Peptidase A1" evidence="7">
    <location>
        <begin position="460"/>
        <end position="539"/>
    </location>
</feature>
<proteinExistence type="inferred from homology"/>
<dbReference type="PROSITE" id="PS00141">
    <property type="entry name" value="ASP_PROTEASE"/>
    <property type="match status" value="1"/>
</dbReference>
<dbReference type="Gene3D" id="2.40.70.10">
    <property type="entry name" value="Acid Proteases"/>
    <property type="match status" value="3"/>
</dbReference>
<sequence length="539" mass="60807">MSATDFYKRNGCFKRCPGGFSVQAARNYNHRHDGPTDYAKCVRKYKIGGTAHTPFVYNHQRGCVCRRKKRSPVDFSTGPNTQGNIRIAAEISELHEVNQDPDDGMTMVPSQDIQNDTEYACPVTIGTPGETLTLDFDTGSADLWVWSSQARVSKADMKGRGIYDPKKSRTSKRLRGHTWEVRYGDGSSASGVVYMDTIVIGDITVENQAVEVARELSDDFLQAGCDGLVGLGKYQVPRLNQVRPNRQKTPMENMVEQGVIKDPIFTVKLDKRDSRGFYTFGFIDETVHCSKFYWQDVDKENGWWEVPSAYIKIGDQIYNRGQENTAIIDTGTTLVLLDDETVERLYSKIEGQHMMRTKARIWSYRSKMHSKSFEYEGGYIFPTKSDIPHLAFCVGRWLFTMPGYELSFSEMGNGMSYGAVQSRGQNRQDILGDVWLKHVYVVFEQSEKPRANDIQNDTEYACPVTIGTPGVTLTLDFDTGSSDFWVWCSEFRATRAQLEGHKVYDPHRSKTAESLPGATWKISYGDGSHASGDVVMDTI</sequence>
<dbReference type="EMBL" id="CP059666">
    <property type="protein sequence ID" value="QRW22987.1"/>
    <property type="molecule type" value="Genomic_DNA"/>
</dbReference>
<dbReference type="InterPro" id="IPR034163">
    <property type="entry name" value="Aspergillopepsin-like_cat_dom"/>
</dbReference>
<keyword evidence="3 6" id="KW-0064">Aspartyl protease</keyword>
<dbReference type="Proteomes" id="UP000650533">
    <property type="component" value="Chromosome 9"/>
</dbReference>
<dbReference type="CDD" id="cd06097">
    <property type="entry name" value="Aspergillopepsin_like"/>
    <property type="match status" value="1"/>
</dbReference>
<feature type="active site" evidence="5">
    <location>
        <position position="137"/>
    </location>
</feature>
<dbReference type="Pfam" id="PF00026">
    <property type="entry name" value="Asp"/>
    <property type="match status" value="2"/>
</dbReference>
<dbReference type="RefSeq" id="XP_043183224.1">
    <property type="nucleotide sequence ID" value="XM_043327839.1"/>
</dbReference>